<dbReference type="EMBL" id="VOTZ01000034">
    <property type="protein sequence ID" value="MCQ1539507.1"/>
    <property type="molecule type" value="Genomic_DNA"/>
</dbReference>
<dbReference type="PANTHER" id="PTHR23074:SF83">
    <property type="entry name" value="VACUOLAR PROTEIN SORTING-ASSOCIATED PROTEIN 4A"/>
    <property type="match status" value="1"/>
</dbReference>
<evidence type="ECO:0000256" key="4">
    <source>
        <dbReference type="SAM" id="MobiDB-lite"/>
    </source>
</evidence>
<protein>
    <submittedName>
        <fullName evidence="6">ATP-binding protein</fullName>
    </submittedName>
</protein>
<evidence type="ECO:0000313" key="7">
    <source>
        <dbReference type="Proteomes" id="UP001524383"/>
    </source>
</evidence>
<dbReference type="GO" id="GO:0005524">
    <property type="term" value="F:ATP binding"/>
    <property type="evidence" value="ECO:0007669"/>
    <property type="project" value="UniProtKB-KW"/>
</dbReference>
<accession>A0ABD4TMJ0</accession>
<comment type="caution">
    <text evidence="6">The sequence shown here is derived from an EMBL/GenBank/DDBJ whole genome shotgun (WGS) entry which is preliminary data.</text>
</comment>
<dbReference type="SMART" id="SM00382">
    <property type="entry name" value="AAA"/>
    <property type="match status" value="1"/>
</dbReference>
<proteinExistence type="inferred from homology"/>
<keyword evidence="2 3" id="KW-0067">ATP-binding</keyword>
<dbReference type="Proteomes" id="UP001524383">
    <property type="component" value="Unassembled WGS sequence"/>
</dbReference>
<feature type="region of interest" description="Disordered" evidence="4">
    <location>
        <begin position="69"/>
        <end position="104"/>
    </location>
</feature>
<sequence length="401" mass="44477">MKIDLSGFLLSELRDMMDEYKKAKSAGDDDLAKEKAFACAALNRRLASNVPSLEEKYMGHADRWEQIATGCSPHPANRRGSRNKSAGIGSRTRSQAEEEQDGDGAFNASSLITHSQVRWDDIGGLDEVKRLMMETIVIAGLKKPESVKPWKGILLYGPPGTGKTLLAAAAAGSLNASFFDVKADKIVSKYFGESSKLISGLYTAARSHAPSIVFLDEFDALSQSRSDDTSDATRKLLSSLLTELDGLQDKKSDRLLLTLAATNTPWDLDTAVLSRFPRRIFIPLPDEAACREIIRIHTESLDISSLNLDELGAECVKKRYSGRDIHTLCQQAMWTMIRDENTELHNLALLPFDELQKRSLKVRALSMDDFDSAIARIKSPVTRADLDLFTHWSEEFGEDFS</sequence>
<dbReference type="InterPro" id="IPR003960">
    <property type="entry name" value="ATPase_AAA_CS"/>
</dbReference>
<dbReference type="InterPro" id="IPR050304">
    <property type="entry name" value="MT-severing_AAA_ATPase"/>
</dbReference>
<comment type="similarity">
    <text evidence="3">Belongs to the AAA ATPase family.</text>
</comment>
<dbReference type="SUPFAM" id="SSF52540">
    <property type="entry name" value="P-loop containing nucleoside triphosphate hydrolases"/>
    <property type="match status" value="1"/>
</dbReference>
<reference evidence="6 7" key="1">
    <citation type="submission" date="2019-08" db="EMBL/GenBank/DDBJ databases">
        <authorList>
            <person name="Chen S.-C."/>
            <person name="Lai M.-C."/>
            <person name="You Y.-T."/>
        </authorList>
    </citation>
    <scope>NUCLEOTIDE SEQUENCE [LARGE SCALE GENOMIC DNA]</scope>
    <source>
        <strain evidence="6 7">P2F9704a</strain>
    </source>
</reference>
<dbReference type="Gene3D" id="1.10.8.60">
    <property type="match status" value="1"/>
</dbReference>
<evidence type="ECO:0000259" key="5">
    <source>
        <dbReference type="SMART" id="SM00382"/>
    </source>
</evidence>
<evidence type="ECO:0000256" key="3">
    <source>
        <dbReference type="RuleBase" id="RU003651"/>
    </source>
</evidence>
<dbReference type="AlphaFoldDB" id="A0ABD4TMJ0"/>
<dbReference type="RefSeq" id="WP_255333475.1">
    <property type="nucleotide sequence ID" value="NZ_VOTZ01000034.1"/>
</dbReference>
<evidence type="ECO:0000313" key="6">
    <source>
        <dbReference type="EMBL" id="MCQ1539507.1"/>
    </source>
</evidence>
<dbReference type="PROSITE" id="PS00674">
    <property type="entry name" value="AAA"/>
    <property type="match status" value="1"/>
</dbReference>
<evidence type="ECO:0000256" key="2">
    <source>
        <dbReference type="ARBA" id="ARBA00022840"/>
    </source>
</evidence>
<keyword evidence="7" id="KW-1185">Reference proteome</keyword>
<dbReference type="InterPro" id="IPR003593">
    <property type="entry name" value="AAA+_ATPase"/>
</dbReference>
<dbReference type="Pfam" id="PF09336">
    <property type="entry name" value="Vps4_C"/>
    <property type="match status" value="1"/>
</dbReference>
<dbReference type="Gene3D" id="3.40.50.300">
    <property type="entry name" value="P-loop containing nucleotide triphosphate hydrolases"/>
    <property type="match status" value="1"/>
</dbReference>
<dbReference type="InterPro" id="IPR027417">
    <property type="entry name" value="P-loop_NTPase"/>
</dbReference>
<dbReference type="PANTHER" id="PTHR23074">
    <property type="entry name" value="AAA DOMAIN-CONTAINING"/>
    <property type="match status" value="1"/>
</dbReference>
<keyword evidence="1 3" id="KW-0547">Nucleotide-binding</keyword>
<name>A0ABD4TMJ0_9EURY</name>
<gene>
    <name evidence="6" type="ORF">FTO68_11015</name>
</gene>
<evidence type="ECO:0000256" key="1">
    <source>
        <dbReference type="ARBA" id="ARBA00022741"/>
    </source>
</evidence>
<dbReference type="Pfam" id="PF00004">
    <property type="entry name" value="AAA"/>
    <property type="match status" value="1"/>
</dbReference>
<feature type="domain" description="AAA+ ATPase" evidence="5">
    <location>
        <begin position="149"/>
        <end position="286"/>
    </location>
</feature>
<dbReference type="InterPro" id="IPR015415">
    <property type="entry name" value="Spast_Vps4_C"/>
</dbReference>
<dbReference type="InterPro" id="IPR003959">
    <property type="entry name" value="ATPase_AAA_core"/>
</dbReference>
<organism evidence="6 7">
    <name type="scientific">Methanocalculus taiwanensis</name>
    <dbReference type="NCBI Taxonomy" id="106207"/>
    <lineage>
        <taxon>Archaea</taxon>
        <taxon>Methanobacteriati</taxon>
        <taxon>Methanobacteriota</taxon>
        <taxon>Stenosarchaea group</taxon>
        <taxon>Methanomicrobia</taxon>
        <taxon>Methanomicrobiales</taxon>
        <taxon>Methanocalculaceae</taxon>
        <taxon>Methanocalculus</taxon>
    </lineage>
</organism>